<dbReference type="GO" id="GO:0004114">
    <property type="term" value="F:3',5'-cyclic-nucleotide phosphodiesterase activity"/>
    <property type="evidence" value="ECO:0007669"/>
    <property type="project" value="InterPro"/>
</dbReference>
<comment type="similarity">
    <text evidence="7">Belongs to the cyclic nucleotide phosphodiesterase family.</text>
</comment>
<evidence type="ECO:0000256" key="5">
    <source>
        <dbReference type="PIRSR" id="PIRSR623088-2"/>
    </source>
</evidence>
<evidence type="ECO:0000256" key="4">
    <source>
        <dbReference type="PIRSR" id="PIRSR623088-1"/>
    </source>
</evidence>
<evidence type="ECO:0000313" key="11">
    <source>
        <dbReference type="Proteomes" id="UP001165122"/>
    </source>
</evidence>
<dbReference type="Gene3D" id="3.30.450.40">
    <property type="match status" value="3"/>
</dbReference>
<dbReference type="PANTHER" id="PTHR11347">
    <property type="entry name" value="CYCLIC NUCLEOTIDE PHOSPHODIESTERASE"/>
    <property type="match status" value="1"/>
</dbReference>
<comment type="caution">
    <text evidence="10">The sequence shown here is derived from an EMBL/GenBank/DDBJ whole genome shotgun (WGS) entry which is preliminary data.</text>
</comment>
<dbReference type="PROSITE" id="PS00126">
    <property type="entry name" value="PDEASE_I_1"/>
    <property type="match status" value="1"/>
</dbReference>
<feature type="active site" description="Proton donor" evidence="4">
    <location>
        <position position="1118"/>
    </location>
</feature>
<dbReference type="InterPro" id="IPR036971">
    <property type="entry name" value="PDEase_catalytic_dom_sf"/>
</dbReference>
<keyword evidence="11" id="KW-1185">Reference proteome</keyword>
<evidence type="ECO:0000259" key="9">
    <source>
        <dbReference type="PROSITE" id="PS51845"/>
    </source>
</evidence>
<dbReference type="PROSITE" id="PS51845">
    <property type="entry name" value="PDEASE_I_2"/>
    <property type="match status" value="1"/>
</dbReference>
<feature type="domain" description="PDEase" evidence="9">
    <location>
        <begin position="1024"/>
        <end position="1359"/>
    </location>
</feature>
<feature type="compositionally biased region" description="Acidic residues" evidence="8">
    <location>
        <begin position="92"/>
        <end position="107"/>
    </location>
</feature>
<evidence type="ECO:0000256" key="1">
    <source>
        <dbReference type="ARBA" id="ARBA00022535"/>
    </source>
</evidence>
<protein>
    <recommendedName>
        <fullName evidence="7">Phosphodiesterase</fullName>
        <ecNumber evidence="7">3.1.4.-</ecNumber>
    </recommendedName>
</protein>
<dbReference type="Pfam" id="PF13185">
    <property type="entry name" value="GAF_2"/>
    <property type="match status" value="1"/>
</dbReference>
<dbReference type="SMART" id="SM00065">
    <property type="entry name" value="GAF"/>
    <property type="match status" value="3"/>
</dbReference>
<dbReference type="InterPro" id="IPR029016">
    <property type="entry name" value="GAF-like_dom_sf"/>
</dbReference>
<evidence type="ECO:0000256" key="7">
    <source>
        <dbReference type="RuleBase" id="RU363067"/>
    </source>
</evidence>
<dbReference type="InterPro" id="IPR003607">
    <property type="entry name" value="HD/PDEase_dom"/>
</dbReference>
<feature type="binding site" evidence="5">
    <location>
        <position position="1318"/>
    </location>
    <ligand>
        <name>AMP</name>
        <dbReference type="ChEBI" id="CHEBI:456215"/>
    </ligand>
</feature>
<evidence type="ECO:0000313" key="10">
    <source>
        <dbReference type="EMBL" id="GMH56039.1"/>
    </source>
</evidence>
<feature type="region of interest" description="Disordered" evidence="8">
    <location>
        <begin position="336"/>
        <end position="368"/>
    </location>
</feature>
<feature type="binding site" evidence="6">
    <location>
        <position position="1157"/>
    </location>
    <ligand>
        <name>Zn(2+)</name>
        <dbReference type="ChEBI" id="CHEBI:29105"/>
        <label>1</label>
    </ligand>
</feature>
<feature type="region of interest" description="Disordered" evidence="8">
    <location>
        <begin position="1"/>
        <end position="87"/>
    </location>
</feature>
<feature type="region of interest" description="Disordered" evidence="8">
    <location>
        <begin position="92"/>
        <end position="111"/>
    </location>
</feature>
<feature type="compositionally biased region" description="Basic and acidic residues" evidence="8">
    <location>
        <begin position="11"/>
        <end position="42"/>
    </location>
</feature>
<keyword evidence="2 6" id="KW-0479">Metal-binding</keyword>
<dbReference type="SUPFAM" id="SSF55781">
    <property type="entry name" value="GAF domain-like"/>
    <property type="match status" value="3"/>
</dbReference>
<feature type="compositionally biased region" description="Gly residues" evidence="8">
    <location>
        <begin position="149"/>
        <end position="158"/>
    </location>
</feature>
<gene>
    <name evidence="10" type="ORF">TrLO_g7676</name>
</gene>
<dbReference type="Gene3D" id="1.10.1300.10">
    <property type="entry name" value="3'5'-cyclic nucleotide phosphodiesterase, catalytic domain"/>
    <property type="match status" value="1"/>
</dbReference>
<evidence type="ECO:0000256" key="8">
    <source>
        <dbReference type="SAM" id="MobiDB-lite"/>
    </source>
</evidence>
<dbReference type="PRINTS" id="PR00387">
    <property type="entry name" value="PDIESTERASE1"/>
</dbReference>
<feature type="binding site" evidence="5">
    <location>
        <position position="1158"/>
    </location>
    <ligand>
        <name>AMP</name>
        <dbReference type="ChEBI" id="CHEBI:456215"/>
    </ligand>
</feature>
<feature type="compositionally biased region" description="Polar residues" evidence="8">
    <location>
        <begin position="45"/>
        <end position="74"/>
    </location>
</feature>
<dbReference type="GO" id="GO:0046872">
    <property type="term" value="F:metal ion binding"/>
    <property type="evidence" value="ECO:0007669"/>
    <property type="project" value="UniProtKB-KW"/>
</dbReference>
<evidence type="ECO:0000256" key="6">
    <source>
        <dbReference type="PIRSR" id="PIRSR623088-3"/>
    </source>
</evidence>
<dbReference type="CDD" id="cd00077">
    <property type="entry name" value="HDc"/>
    <property type="match status" value="1"/>
</dbReference>
<feature type="region of interest" description="Disordered" evidence="8">
    <location>
        <begin position="144"/>
        <end position="167"/>
    </location>
</feature>
<dbReference type="Pfam" id="PF01590">
    <property type="entry name" value="GAF"/>
    <property type="match status" value="1"/>
</dbReference>
<dbReference type="InterPro" id="IPR023088">
    <property type="entry name" value="PDEase"/>
</dbReference>
<dbReference type="InterPro" id="IPR002073">
    <property type="entry name" value="PDEase_catalytic_dom"/>
</dbReference>
<feature type="binding site" evidence="6">
    <location>
        <position position="1265"/>
    </location>
    <ligand>
        <name>Zn(2+)</name>
        <dbReference type="ChEBI" id="CHEBI:29105"/>
        <label>1</label>
    </ligand>
</feature>
<feature type="binding site" evidence="5">
    <location>
        <begin position="1118"/>
        <end position="1122"/>
    </location>
    <ligand>
        <name>AMP</name>
        <dbReference type="ChEBI" id="CHEBI:456215"/>
    </ligand>
</feature>
<dbReference type="InterPro" id="IPR003018">
    <property type="entry name" value="GAF"/>
</dbReference>
<comment type="cofactor">
    <cofactor evidence="7">
        <name>a divalent metal cation</name>
        <dbReference type="ChEBI" id="CHEBI:60240"/>
    </cofactor>
    <text evidence="7">Binds 2 divalent metal cations per subunit. Site 1 may preferentially bind zinc ions, while site 2 has a preference for magnesium and/or manganese ions.</text>
</comment>
<dbReference type="SMART" id="SM00471">
    <property type="entry name" value="HDc"/>
    <property type="match status" value="1"/>
</dbReference>
<keyword evidence="1" id="KW-0140">cGMP</keyword>
<keyword evidence="3 7" id="KW-0378">Hydrolase</keyword>
<evidence type="ECO:0000256" key="3">
    <source>
        <dbReference type="ARBA" id="ARBA00022801"/>
    </source>
</evidence>
<dbReference type="SUPFAM" id="SSF109604">
    <property type="entry name" value="HD-domain/PDEase-like"/>
    <property type="match status" value="1"/>
</dbReference>
<dbReference type="Pfam" id="PF00233">
    <property type="entry name" value="PDEase_I"/>
    <property type="match status" value="1"/>
</dbReference>
<proteinExistence type="inferred from homology"/>
<dbReference type="InterPro" id="IPR023174">
    <property type="entry name" value="PDEase_CS"/>
</dbReference>
<dbReference type="GO" id="GO:0007165">
    <property type="term" value="P:signal transduction"/>
    <property type="evidence" value="ECO:0007669"/>
    <property type="project" value="InterPro"/>
</dbReference>
<dbReference type="EC" id="3.1.4.-" evidence="7"/>
<feature type="binding site" evidence="5">
    <location>
        <position position="1265"/>
    </location>
    <ligand>
        <name>AMP</name>
        <dbReference type="ChEBI" id="CHEBI:456215"/>
    </ligand>
</feature>
<feature type="binding site" evidence="6">
    <location>
        <position position="1158"/>
    </location>
    <ligand>
        <name>Zn(2+)</name>
        <dbReference type="ChEBI" id="CHEBI:29105"/>
        <label>2</label>
    </ligand>
</feature>
<accession>A0A9W6ZK43</accession>
<feature type="binding site" evidence="6">
    <location>
        <position position="1122"/>
    </location>
    <ligand>
        <name>Zn(2+)</name>
        <dbReference type="ChEBI" id="CHEBI:29105"/>
        <label>1</label>
    </ligand>
</feature>
<organism evidence="10 11">
    <name type="scientific">Triparma laevis f. longispina</name>
    <dbReference type="NCBI Taxonomy" id="1714387"/>
    <lineage>
        <taxon>Eukaryota</taxon>
        <taxon>Sar</taxon>
        <taxon>Stramenopiles</taxon>
        <taxon>Ochrophyta</taxon>
        <taxon>Bolidophyceae</taxon>
        <taxon>Parmales</taxon>
        <taxon>Triparmaceae</taxon>
        <taxon>Triparma</taxon>
    </lineage>
</organism>
<sequence length="1359" mass="151560">MSDVHIAPLSSDHRPGPPDNRKSGLNSEGEKIAETPRSRADRLANQINAGASGVVSTTTTQISLPYKNGNESSPQDPPPLNNPNRDVGEEDIVEEEEEDEDEDEDEFHDNSPIMNLRRELTMRSSRLLQLDEDYITKHKMLRDTAAESGGKGSSGRGGSFAALGKQAPEPLERRISYKGVGDGADGKWEGRKASFFIGGGVIKNMKDRKSETVRLTMMGGILPPMYRKILRNEPDDSLIVNETPLAEQRRELLDQLDKIVEEGTFSHINNGSDSSLKLSETSQRCLWHMLPSFQHEQAEKREKRRTRSVSTLKNIKEVIITEVDEQSQKHGVLPHLAAPPIEATPPSSPSPNRKGSASSPSHRRSSIERSSHFSALSTSFSLNFLIFPSLEQGKEITAIKSILRHAQMELDCEICQLCIIDPLGRKVNVAFNVGCAASWEGHEYTLVDNVFETTLLTGVGVNYSRNPISKPGGVAYGENGNFPSRVIQSELGLEKKYKGFKSDSILTIPVLDTNLSIVAILLARNKEGTPFSYTDELRLASISQTITIVLHQCHIQEHLLATRRNMDAVIDMVMKSSNEMRFSKTVETLKNSAEAMIGGGEAGTPRSRAKAVFLVYDEGEEALRVVSEKFEAGDARLVKLGEGIVGKVAASKEEEIIEDVSKSDEFDPVRDVFIEGVEVRNMLCVPIMDHQKRIIAALVVYNKPWSFTKADIDHMRVVGNCAGIVLRKAQMFQDLKDSQRTEQALAKLGKEVYKSDTEGGDLMVLLNRISDLVKETLGCEKVTMFLIDNIEKELWCAISQDLVGVRLNVGQGIAGSVAKAAATLNIKNAYTDERFSKDFDNVTGFKTNSILAVPVIDEKGKVLGVLQCINKGSLWEDDLDLKSGTYFNDKDTSIVGAFTAELADVLKKHASQLQVMKSIADAHNEDYKRRRASSVMKKSMDHHMLSELKRRAEEMKISEEFTDSDFSDLDEEGEGGGGDVDEDVLNTLNQADESKLRRHSLLMRHHNLQKGDGFNRFLLSSHYHGRSKSIFMPRLSGTGANPESNIFQFDPTSHKLVKDMENWHCAGLFDANIAELMELCVVMFHKMRLTESYGIHDETVVNFVSSICRQYRVSNAYHNFVHAAAVMHMVYKVVKTAKIYPLSQLEILAMLIAAMCHDVDHPGTDNDFEVQCQSELAITYNDTSVLENHHVATCFRSARQSEKHNIFAKLDKKLYKQARKIIIDCIISTDMKNHFSMVANIEKSADLDKDHRETTAMNLILHACDIGSLLSPIKMSEEWTTRVVSEFSAQAQACAENDISIPAHMADLGSRSKQAKLQVDFIDYIVMPIWAVMEGRDNENLGPLVEYLKNTRAHFNDYK</sequence>
<reference evidence="11" key="1">
    <citation type="journal article" date="2023" name="Commun. Biol.">
        <title>Genome analysis of Parmales, the sister group of diatoms, reveals the evolutionary specialization of diatoms from phago-mixotrophs to photoautotrophs.</title>
        <authorList>
            <person name="Ban H."/>
            <person name="Sato S."/>
            <person name="Yoshikawa S."/>
            <person name="Yamada K."/>
            <person name="Nakamura Y."/>
            <person name="Ichinomiya M."/>
            <person name="Sato N."/>
            <person name="Blanc-Mathieu R."/>
            <person name="Endo H."/>
            <person name="Kuwata A."/>
            <person name="Ogata H."/>
        </authorList>
    </citation>
    <scope>NUCLEOTIDE SEQUENCE [LARGE SCALE GENOMIC DNA]</scope>
    <source>
        <strain evidence="11">NIES 3700</strain>
    </source>
</reference>
<name>A0A9W6ZK43_9STRA</name>
<feature type="binding site" evidence="6">
    <location>
        <position position="1158"/>
    </location>
    <ligand>
        <name>Zn(2+)</name>
        <dbReference type="ChEBI" id="CHEBI:29105"/>
        <label>1</label>
    </ligand>
</feature>
<dbReference type="EMBL" id="BRXW01000450">
    <property type="protein sequence ID" value="GMH56039.1"/>
    <property type="molecule type" value="Genomic_DNA"/>
</dbReference>
<evidence type="ECO:0000256" key="2">
    <source>
        <dbReference type="ARBA" id="ARBA00022723"/>
    </source>
</evidence>
<dbReference type="Proteomes" id="UP001165122">
    <property type="component" value="Unassembled WGS sequence"/>
</dbReference>
<dbReference type="OrthoDB" id="189220at2759"/>